<comment type="caution">
    <text evidence="1">The sequence shown here is derived from an EMBL/GenBank/DDBJ whole genome shotgun (WGS) entry which is preliminary data.</text>
</comment>
<keyword evidence="2" id="KW-1185">Reference proteome</keyword>
<evidence type="ECO:0000313" key="1">
    <source>
        <dbReference type="EMBL" id="OAT53139.1"/>
    </source>
</evidence>
<reference evidence="1 2" key="1">
    <citation type="submission" date="2016-04" db="EMBL/GenBank/DDBJ databases">
        <title>ATOL: Assembling a taxonomically balanced genome-scale reconstruction of the evolutionary history of the Enterobacteriaceae.</title>
        <authorList>
            <person name="Plunkett G.III."/>
            <person name="Neeno-Eckwall E.C."/>
            <person name="Glasner J.D."/>
            <person name="Perna N.T."/>
        </authorList>
    </citation>
    <scope>NUCLEOTIDE SEQUENCE [LARGE SCALE GENOMIC DNA]</scope>
    <source>
        <strain evidence="1 2">ATCC 51603</strain>
    </source>
</reference>
<dbReference type="AlphaFoldDB" id="A0A1B7JYZ9"/>
<sequence>MQVIVFELDGSAAIMAAAPNISLTILQIGQKDVPDGLPFWIVDASIITDDYVIEPEVLGEPSGYGGTYQPTPLEV</sequence>
<evidence type="ECO:0000313" key="2">
    <source>
        <dbReference type="Proteomes" id="UP000078386"/>
    </source>
</evidence>
<dbReference type="EMBL" id="LXEU01000045">
    <property type="protein sequence ID" value="OAT53139.1"/>
    <property type="molecule type" value="Genomic_DNA"/>
</dbReference>
<accession>A0A1B7JYZ9</accession>
<proteinExistence type="predicted"/>
<organism evidence="1 2">
    <name type="scientific">Kluyvera georgiana ATCC 51603</name>
    <dbReference type="NCBI Taxonomy" id="1354264"/>
    <lineage>
        <taxon>Bacteria</taxon>
        <taxon>Pseudomonadati</taxon>
        <taxon>Pseudomonadota</taxon>
        <taxon>Gammaproteobacteria</taxon>
        <taxon>Enterobacterales</taxon>
        <taxon>Enterobacteriaceae</taxon>
        <taxon>Kluyvera</taxon>
    </lineage>
</organism>
<name>A0A1B7JYZ9_9ENTR</name>
<dbReference type="Proteomes" id="UP000078386">
    <property type="component" value="Unassembled WGS sequence"/>
</dbReference>
<dbReference type="RefSeq" id="WP_064545100.1">
    <property type="nucleotide sequence ID" value="NZ_LXEU01000045.1"/>
</dbReference>
<gene>
    <name evidence="1" type="ORF">M989_02147</name>
</gene>
<protein>
    <submittedName>
        <fullName evidence="1">Uncharacterized protein</fullName>
    </submittedName>
</protein>